<dbReference type="GO" id="GO:0005524">
    <property type="term" value="F:ATP binding"/>
    <property type="evidence" value="ECO:0007669"/>
    <property type="project" value="UniProtKB-KW"/>
</dbReference>
<dbReference type="InterPro" id="IPR025753">
    <property type="entry name" value="AAA_N_dom"/>
</dbReference>
<dbReference type="CDD" id="cd19510">
    <property type="entry name" value="RecA-like_BCS1"/>
    <property type="match status" value="1"/>
</dbReference>
<reference evidence="10" key="1">
    <citation type="submission" date="2022-07" db="EMBL/GenBank/DDBJ databases">
        <authorList>
            <person name="Macas J."/>
            <person name="Novak P."/>
            <person name="Neumann P."/>
        </authorList>
    </citation>
    <scope>NUCLEOTIDE SEQUENCE</scope>
</reference>
<evidence type="ECO:0000256" key="5">
    <source>
        <dbReference type="ARBA" id="ARBA00022842"/>
    </source>
</evidence>
<dbReference type="InterPro" id="IPR050747">
    <property type="entry name" value="Mitochondrial_chaperone_BCS1"/>
</dbReference>
<dbReference type="InterPro" id="IPR003593">
    <property type="entry name" value="AAA+_ATPase"/>
</dbReference>
<keyword evidence="7" id="KW-0547">Nucleotide-binding</keyword>
<dbReference type="GO" id="GO:0009536">
    <property type="term" value="C:plastid"/>
    <property type="evidence" value="ECO:0007669"/>
    <property type="project" value="UniProtKB-SubCell"/>
</dbReference>
<dbReference type="AlphaFoldDB" id="A0AAV0D0D2"/>
<evidence type="ECO:0000313" key="11">
    <source>
        <dbReference type="Proteomes" id="UP001152523"/>
    </source>
</evidence>
<keyword evidence="5" id="KW-0460">Magnesium</keyword>
<evidence type="ECO:0000313" key="10">
    <source>
        <dbReference type="EMBL" id="CAH9089025.1"/>
    </source>
</evidence>
<comment type="subcellular location">
    <subcellularLocation>
        <location evidence="2">Plastid</location>
    </subcellularLocation>
</comment>
<evidence type="ECO:0000256" key="2">
    <source>
        <dbReference type="ARBA" id="ARBA00004474"/>
    </source>
</evidence>
<dbReference type="InterPro" id="IPR003959">
    <property type="entry name" value="ATPase_AAA_core"/>
</dbReference>
<name>A0AAV0D0D2_9ASTE</name>
<dbReference type="GO" id="GO:0006950">
    <property type="term" value="P:response to stress"/>
    <property type="evidence" value="ECO:0007669"/>
    <property type="project" value="UniProtKB-ARBA"/>
</dbReference>
<evidence type="ECO:0000256" key="6">
    <source>
        <dbReference type="ARBA" id="ARBA00049360"/>
    </source>
</evidence>
<dbReference type="EMBL" id="CAMAPF010000060">
    <property type="protein sequence ID" value="CAH9089025.1"/>
    <property type="molecule type" value="Genomic_DNA"/>
</dbReference>
<dbReference type="GO" id="GO:0016887">
    <property type="term" value="F:ATP hydrolysis activity"/>
    <property type="evidence" value="ECO:0007669"/>
    <property type="project" value="InterPro"/>
</dbReference>
<evidence type="ECO:0000259" key="9">
    <source>
        <dbReference type="SMART" id="SM00382"/>
    </source>
</evidence>
<evidence type="ECO:0000256" key="4">
    <source>
        <dbReference type="ARBA" id="ARBA00022801"/>
    </source>
</evidence>
<keyword evidence="11" id="KW-1185">Reference proteome</keyword>
<evidence type="ECO:0000256" key="1">
    <source>
        <dbReference type="ARBA" id="ARBA00001946"/>
    </source>
</evidence>
<dbReference type="Pfam" id="PF00004">
    <property type="entry name" value="AAA"/>
    <property type="match status" value="1"/>
</dbReference>
<dbReference type="Gene3D" id="6.10.280.40">
    <property type="match status" value="1"/>
</dbReference>
<dbReference type="SUPFAM" id="SSF52540">
    <property type="entry name" value="P-loop containing nucleoside triphosphate hydrolases"/>
    <property type="match status" value="1"/>
</dbReference>
<dbReference type="InterPro" id="IPR058017">
    <property type="entry name" value="At3g28540-like_C"/>
</dbReference>
<feature type="region of interest" description="Disordered" evidence="8">
    <location>
        <begin position="387"/>
        <end position="406"/>
    </location>
</feature>
<dbReference type="InterPro" id="IPR003960">
    <property type="entry name" value="ATPase_AAA_CS"/>
</dbReference>
<dbReference type="Pfam" id="PF25568">
    <property type="entry name" value="AAA_lid_At3g28540"/>
    <property type="match status" value="1"/>
</dbReference>
<dbReference type="Proteomes" id="UP001152523">
    <property type="component" value="Unassembled WGS sequence"/>
</dbReference>
<keyword evidence="4" id="KW-0378">Hydrolase</keyword>
<comment type="caution">
    <text evidence="10">The sequence shown here is derived from an EMBL/GenBank/DDBJ whole genome shotgun (WGS) entry which is preliminary data.</text>
</comment>
<evidence type="ECO:0000256" key="3">
    <source>
        <dbReference type="ARBA" id="ARBA00007448"/>
    </source>
</evidence>
<gene>
    <name evidence="10" type="ORF">CEPIT_LOCUS10740</name>
</gene>
<evidence type="ECO:0000256" key="7">
    <source>
        <dbReference type="RuleBase" id="RU003651"/>
    </source>
</evidence>
<evidence type="ECO:0000256" key="8">
    <source>
        <dbReference type="SAM" id="MobiDB-lite"/>
    </source>
</evidence>
<sequence length="552" mass="62422">MFIPTRRANKKPCLSKVLRLEANNLFSFRRTANAPVLRQGRRNPLPDCVSSLCLAASLRSAFTLQAAGKRMRPGGAGKMQASSWRIVQQLGKTGNSIFSLLYLWRMIRPYLPHQLLHLLNQWTLKLTLFANPYIRISIHEYIKRNIRPHSAYAAVEAYLSTRSLSEANRLKAETVTRPDGVGERLALSIAESQSVHDEFLGAKVEWIAGRVNRRSEKGDEPENRCYTLVFHKRYRDLVSNAYLDHVIREGKLQTTRRKRQKLYTNSHHSGTGWSHIVFDHPASFEKLAMDPEKKEEIVEDLMSFKNSKDLYTRIGKAWKRGYLLYGPPGTGKSTLIAAMANLLHYDIYDLELTSVTNNKQLRQLLAEITGKSIVVIEDIDCSLDLTGSRKKSKNPAPEKSSNSESDCPGVTLSGLLNFIDGLWSSCSGERIIVFTTNHVEKLDPALIRRGRMDRHIELSYCTFEGFKVLARTYLELEEHPLFESIEMLMKATEITPADVAEILMPKSSQDVAASAEPALQHLVEALQEKNAIAAEYGFLKLPNRVSLGRELL</sequence>
<comment type="cofactor">
    <cofactor evidence="1">
        <name>Mg(2+)</name>
        <dbReference type="ChEBI" id="CHEBI:18420"/>
    </cofactor>
</comment>
<dbReference type="Gene3D" id="3.40.50.300">
    <property type="entry name" value="P-loop containing nucleotide triphosphate hydrolases"/>
    <property type="match status" value="1"/>
</dbReference>
<dbReference type="Pfam" id="PF14363">
    <property type="entry name" value="AAA_assoc"/>
    <property type="match status" value="1"/>
</dbReference>
<comment type="similarity">
    <text evidence="3">Belongs to the AAA ATPase family. BCS1 subfamily.</text>
</comment>
<dbReference type="PROSITE" id="PS00674">
    <property type="entry name" value="AAA"/>
    <property type="match status" value="1"/>
</dbReference>
<keyword evidence="7" id="KW-0067">ATP-binding</keyword>
<protein>
    <recommendedName>
        <fullName evidence="9">AAA+ ATPase domain-containing protein</fullName>
    </recommendedName>
</protein>
<dbReference type="PANTHER" id="PTHR23070">
    <property type="entry name" value="BCS1 AAA-TYPE ATPASE"/>
    <property type="match status" value="1"/>
</dbReference>
<accession>A0AAV0D0D2</accession>
<proteinExistence type="inferred from homology"/>
<comment type="catalytic activity">
    <reaction evidence="6">
        <text>ATP + H2O = ADP + phosphate + H(+)</text>
        <dbReference type="Rhea" id="RHEA:13065"/>
        <dbReference type="ChEBI" id="CHEBI:15377"/>
        <dbReference type="ChEBI" id="CHEBI:15378"/>
        <dbReference type="ChEBI" id="CHEBI:30616"/>
        <dbReference type="ChEBI" id="CHEBI:43474"/>
        <dbReference type="ChEBI" id="CHEBI:456216"/>
    </reaction>
</comment>
<feature type="domain" description="AAA+ ATPase" evidence="9">
    <location>
        <begin position="318"/>
        <end position="462"/>
    </location>
</feature>
<organism evidence="10 11">
    <name type="scientific">Cuscuta epithymum</name>
    <dbReference type="NCBI Taxonomy" id="186058"/>
    <lineage>
        <taxon>Eukaryota</taxon>
        <taxon>Viridiplantae</taxon>
        <taxon>Streptophyta</taxon>
        <taxon>Embryophyta</taxon>
        <taxon>Tracheophyta</taxon>
        <taxon>Spermatophyta</taxon>
        <taxon>Magnoliopsida</taxon>
        <taxon>eudicotyledons</taxon>
        <taxon>Gunneridae</taxon>
        <taxon>Pentapetalae</taxon>
        <taxon>asterids</taxon>
        <taxon>lamiids</taxon>
        <taxon>Solanales</taxon>
        <taxon>Convolvulaceae</taxon>
        <taxon>Cuscuteae</taxon>
        <taxon>Cuscuta</taxon>
        <taxon>Cuscuta subgen. Cuscuta</taxon>
    </lineage>
</organism>
<dbReference type="SMART" id="SM00382">
    <property type="entry name" value="AAA"/>
    <property type="match status" value="1"/>
</dbReference>
<dbReference type="InterPro" id="IPR027417">
    <property type="entry name" value="P-loop_NTPase"/>
</dbReference>